<dbReference type="RefSeq" id="WP_054257838.1">
    <property type="nucleotide sequence ID" value="NZ_CYIG01000061.1"/>
</dbReference>
<feature type="domain" description="HTH cro/C1-type" evidence="2">
    <location>
        <begin position="26"/>
        <end position="79"/>
    </location>
</feature>
<gene>
    <name evidence="3" type="ORF">SAMN04489707_105620</name>
</gene>
<dbReference type="Gene3D" id="1.10.260.40">
    <property type="entry name" value="lambda repressor-like DNA-binding domains"/>
    <property type="match status" value="1"/>
</dbReference>
<accession>A0A1I7KL28</accession>
<dbReference type="Pfam" id="PF01381">
    <property type="entry name" value="HTH_3"/>
    <property type="match status" value="1"/>
</dbReference>
<dbReference type="PROSITE" id="PS50943">
    <property type="entry name" value="HTH_CROC1"/>
    <property type="match status" value="1"/>
</dbReference>
<protein>
    <submittedName>
        <fullName evidence="3">Helix-turn-helix</fullName>
    </submittedName>
</protein>
<dbReference type="CDD" id="cd00093">
    <property type="entry name" value="HTH_XRE"/>
    <property type="match status" value="1"/>
</dbReference>
<proteinExistence type="predicted"/>
<dbReference type="SMART" id="SM00530">
    <property type="entry name" value="HTH_XRE"/>
    <property type="match status" value="1"/>
</dbReference>
<dbReference type="InterPro" id="IPR001387">
    <property type="entry name" value="Cro/C1-type_HTH"/>
</dbReference>
<feature type="region of interest" description="Disordered" evidence="1">
    <location>
        <begin position="217"/>
        <end position="243"/>
    </location>
</feature>
<dbReference type="Proteomes" id="UP000183656">
    <property type="component" value="Unassembled WGS sequence"/>
</dbReference>
<evidence type="ECO:0000256" key="1">
    <source>
        <dbReference type="SAM" id="MobiDB-lite"/>
    </source>
</evidence>
<dbReference type="InterPro" id="IPR010982">
    <property type="entry name" value="Lambda_DNA-bd_dom_sf"/>
</dbReference>
<keyword evidence="4" id="KW-1185">Reference proteome</keyword>
<evidence type="ECO:0000259" key="2">
    <source>
        <dbReference type="PROSITE" id="PS50943"/>
    </source>
</evidence>
<reference evidence="3 4" key="1">
    <citation type="submission" date="2016-10" db="EMBL/GenBank/DDBJ databases">
        <authorList>
            <person name="de Groot N.N."/>
        </authorList>
    </citation>
    <scope>NUCLEOTIDE SEQUENCE [LARGE SCALE GENOMIC DNA]</scope>
    <source>
        <strain evidence="3 4">R-24608</strain>
    </source>
</reference>
<organism evidence="3 4">
    <name type="scientific">Paenacidovorax caeni</name>
    <dbReference type="NCBI Taxonomy" id="343013"/>
    <lineage>
        <taxon>Bacteria</taxon>
        <taxon>Pseudomonadati</taxon>
        <taxon>Pseudomonadota</taxon>
        <taxon>Betaproteobacteria</taxon>
        <taxon>Burkholderiales</taxon>
        <taxon>Comamonadaceae</taxon>
        <taxon>Paenacidovorax</taxon>
    </lineage>
</organism>
<evidence type="ECO:0000313" key="3">
    <source>
        <dbReference type="EMBL" id="SFU98162.1"/>
    </source>
</evidence>
<sequence>MQNTHSTPRFEQQRQNELRKIRLVNLIALLDKHQMTQAEFARRIGVSASAIGQYTTGHRALGRAFCSRIETELGLPAGCMDFPGMAPAPGECLPAVEEPTKQQKPNGRPEAPIHAAVVDAFWATVRSGAMSDADCAGLLVQLIGMRSRKGGASQAPALVDAASLLARLRLRDVVLVHTGQEGREGLERGLLEDFGPEVAQSVLRHVYELSEAPLGARTAPESQRGVIRGAGGLPGGPEQPERY</sequence>
<dbReference type="SUPFAM" id="SSF47413">
    <property type="entry name" value="lambda repressor-like DNA-binding domains"/>
    <property type="match status" value="1"/>
</dbReference>
<dbReference type="GO" id="GO:0003677">
    <property type="term" value="F:DNA binding"/>
    <property type="evidence" value="ECO:0007669"/>
    <property type="project" value="InterPro"/>
</dbReference>
<dbReference type="AlphaFoldDB" id="A0A1I7KL28"/>
<dbReference type="EMBL" id="FPBX01000056">
    <property type="protein sequence ID" value="SFU98162.1"/>
    <property type="molecule type" value="Genomic_DNA"/>
</dbReference>
<name>A0A1I7KL28_9BURK</name>
<evidence type="ECO:0000313" key="4">
    <source>
        <dbReference type="Proteomes" id="UP000183656"/>
    </source>
</evidence>